<evidence type="ECO:0000256" key="1">
    <source>
        <dbReference type="SAM" id="MobiDB-lite"/>
    </source>
</evidence>
<proteinExistence type="predicted"/>
<dbReference type="Proteomes" id="UP000021053">
    <property type="component" value="Unassembled WGS sequence"/>
</dbReference>
<feature type="transmembrane region" description="Helical" evidence="2">
    <location>
        <begin position="129"/>
        <end position="157"/>
    </location>
</feature>
<name>A0A010YZ02_9ACTN</name>
<feature type="compositionally biased region" description="Gly residues" evidence="1">
    <location>
        <begin position="37"/>
        <end position="68"/>
    </location>
</feature>
<reference evidence="3 4" key="1">
    <citation type="submission" date="2013-07" db="EMBL/GenBank/DDBJ databases">
        <authorList>
            <consortium name="DOE Joint Genome Institute"/>
            <person name="Eisen J."/>
            <person name="Huntemann M."/>
            <person name="Han J."/>
            <person name="Chen A."/>
            <person name="Kyrpides N."/>
            <person name="Mavromatis K."/>
            <person name="Markowitz V."/>
            <person name="Palaniappan K."/>
            <person name="Ivanova N."/>
            <person name="Schaumberg A."/>
            <person name="Pati A."/>
            <person name="Liolios K."/>
            <person name="Nordberg H.P."/>
            <person name="Cantor M.N."/>
            <person name="Hua S.X."/>
            <person name="Woyke T."/>
        </authorList>
    </citation>
    <scope>NUCLEOTIDE SEQUENCE [LARGE SCALE GENOMIC DNA]</scope>
    <source>
        <strain evidence="3 4">DSM 44712</strain>
    </source>
</reference>
<feature type="region of interest" description="Disordered" evidence="1">
    <location>
        <begin position="1"/>
        <end position="110"/>
    </location>
</feature>
<keyword evidence="2" id="KW-1133">Transmembrane helix</keyword>
<dbReference type="RefSeq" id="WP_157017457.1">
    <property type="nucleotide sequence ID" value="NZ_KK073874.1"/>
</dbReference>
<evidence type="ECO:0000313" key="4">
    <source>
        <dbReference type="Proteomes" id="UP000021053"/>
    </source>
</evidence>
<dbReference type="HOGENOM" id="CLU_1060579_0_0_11"/>
<keyword evidence="4" id="KW-1185">Reference proteome</keyword>
<evidence type="ECO:0000256" key="2">
    <source>
        <dbReference type="SAM" id="Phobius"/>
    </source>
</evidence>
<protein>
    <submittedName>
        <fullName evidence="3">Uncharacterized protein</fullName>
    </submittedName>
</protein>
<organism evidence="3 4">
    <name type="scientific">Cryptosporangium arvum DSM 44712</name>
    <dbReference type="NCBI Taxonomy" id="927661"/>
    <lineage>
        <taxon>Bacteria</taxon>
        <taxon>Bacillati</taxon>
        <taxon>Actinomycetota</taxon>
        <taxon>Actinomycetes</taxon>
        <taxon>Cryptosporangiales</taxon>
        <taxon>Cryptosporangiaceae</taxon>
        <taxon>Cryptosporangium</taxon>
    </lineage>
</organism>
<dbReference type="AlphaFoldDB" id="A0A010YZ02"/>
<dbReference type="OrthoDB" id="3218507at2"/>
<dbReference type="EMBL" id="JFBT01000001">
    <property type="protein sequence ID" value="EXG80453.1"/>
    <property type="molecule type" value="Genomic_DNA"/>
</dbReference>
<accession>A0A010YZ02</accession>
<sequence>MTWVPPSSGESSRQPAGEPYDPPVPGSPPGYDAPGYDGSGYGGSGYGGPGYGSPAQGGPGYGPAGHGGAAPRSPAPGGPPHGVGTKAVSEREARRQRALRALPPPPSAPAGMGAVPAFAPPMPRPNRTVLIVSLVLGATLLLCCGGGVGGVGGLLYYTYENQRDDAVTAVQSYLGDLQNARYDQAYGRLCAEARSERSLGEFTEAEQVAGQVGSFAVSDQPQTDQDGNWVVAAQVTRQGNSVRSELFPVTFESGSTVSVCPG</sequence>
<keyword evidence="2" id="KW-0472">Membrane</keyword>
<evidence type="ECO:0000313" key="3">
    <source>
        <dbReference type="EMBL" id="EXG80453.1"/>
    </source>
</evidence>
<comment type="caution">
    <text evidence="3">The sequence shown here is derived from an EMBL/GenBank/DDBJ whole genome shotgun (WGS) entry which is preliminary data.</text>
</comment>
<gene>
    <name evidence="3" type="ORF">CryarDRAFT_1527</name>
</gene>
<keyword evidence="2" id="KW-0812">Transmembrane</keyword>